<protein>
    <recommendedName>
        <fullName evidence="7">Glucose-6-phosphate 1-dehydrogenase</fullName>
        <ecNumber evidence="7">1.1.1.49</ecNumber>
    </recommendedName>
</protein>
<dbReference type="InterPro" id="IPR001282">
    <property type="entry name" value="G6P_DH"/>
</dbReference>
<dbReference type="SUPFAM" id="SSF55347">
    <property type="entry name" value="Glyceraldehyde-3-phosphate dehydrogenase-like, C-terminal domain"/>
    <property type="match status" value="1"/>
</dbReference>
<evidence type="ECO:0000256" key="6">
    <source>
        <dbReference type="ARBA" id="ARBA00023277"/>
    </source>
</evidence>
<keyword evidence="11" id="KW-1185">Reference proteome</keyword>
<evidence type="ECO:0000259" key="9">
    <source>
        <dbReference type="Pfam" id="PF02781"/>
    </source>
</evidence>
<dbReference type="OrthoDB" id="60984at2759"/>
<dbReference type="HAMAP" id="MF_00966">
    <property type="entry name" value="G6PD"/>
    <property type="match status" value="1"/>
</dbReference>
<dbReference type="UniPathway" id="UPA00115">
    <property type="reaction ID" value="UER00408"/>
</dbReference>
<feature type="domain" description="Glucose-6-phosphate dehydrogenase NAD-binding" evidence="8">
    <location>
        <begin position="47"/>
        <end position="225"/>
    </location>
</feature>
<dbReference type="InterPro" id="IPR036291">
    <property type="entry name" value="NAD(P)-bd_dom_sf"/>
</dbReference>
<dbReference type="AlphaFoldDB" id="A0A1X6P648"/>
<dbReference type="PIRSF" id="PIRSF000110">
    <property type="entry name" value="G6PD"/>
    <property type="match status" value="1"/>
</dbReference>
<evidence type="ECO:0000256" key="2">
    <source>
        <dbReference type="ARBA" id="ARBA00009975"/>
    </source>
</evidence>
<evidence type="ECO:0000256" key="5">
    <source>
        <dbReference type="ARBA" id="ARBA00023002"/>
    </source>
</evidence>
<dbReference type="GO" id="GO:0009051">
    <property type="term" value="P:pentose-phosphate shunt, oxidative branch"/>
    <property type="evidence" value="ECO:0007669"/>
    <property type="project" value="TreeGrafter"/>
</dbReference>
<evidence type="ECO:0000256" key="3">
    <source>
        <dbReference type="ARBA" id="ARBA00022526"/>
    </source>
</evidence>
<reference evidence="10 11" key="1">
    <citation type="submission" date="2017-03" db="EMBL/GenBank/DDBJ databases">
        <title>WGS assembly of Porphyra umbilicalis.</title>
        <authorList>
            <person name="Brawley S.H."/>
            <person name="Blouin N.A."/>
            <person name="Ficko-Blean E."/>
            <person name="Wheeler G.L."/>
            <person name="Lohr M."/>
            <person name="Goodson H.V."/>
            <person name="Jenkins J.W."/>
            <person name="Blaby-Haas C.E."/>
            <person name="Helliwell K.E."/>
            <person name="Chan C."/>
            <person name="Marriage T."/>
            <person name="Bhattacharya D."/>
            <person name="Klein A.S."/>
            <person name="Badis Y."/>
            <person name="Brodie J."/>
            <person name="Cao Y."/>
            <person name="Collen J."/>
            <person name="Dittami S.M."/>
            <person name="Gachon C.M."/>
            <person name="Green B.R."/>
            <person name="Karpowicz S."/>
            <person name="Kim J.W."/>
            <person name="Kudahl U."/>
            <person name="Lin S."/>
            <person name="Michel G."/>
            <person name="Mittag M."/>
            <person name="Olson B.J."/>
            <person name="Pangilinan J."/>
            <person name="Peng Y."/>
            <person name="Qiu H."/>
            <person name="Shu S."/>
            <person name="Singer J.T."/>
            <person name="Smith A.G."/>
            <person name="Sprecher B.N."/>
            <person name="Wagner V."/>
            <person name="Wang W."/>
            <person name="Wang Z.-Y."/>
            <person name="Yan J."/>
            <person name="Yarish C."/>
            <person name="Zoeuner-Riek S."/>
            <person name="Zhuang Y."/>
            <person name="Zou Y."/>
            <person name="Lindquist E.A."/>
            <person name="Grimwood J."/>
            <person name="Barry K."/>
            <person name="Rokhsar D.S."/>
            <person name="Schmutz J."/>
            <person name="Stiller J.W."/>
            <person name="Grossman A.R."/>
            <person name="Prochnik S.E."/>
        </authorList>
    </citation>
    <scope>NUCLEOTIDE SEQUENCE [LARGE SCALE GENOMIC DNA]</scope>
    <source>
        <strain evidence="10">4086291</strain>
    </source>
</reference>
<gene>
    <name evidence="10" type="ORF">BU14_0197s0010</name>
</gene>
<dbReference type="Gene3D" id="3.30.360.10">
    <property type="entry name" value="Dihydrodipicolinate Reductase, domain 2"/>
    <property type="match status" value="1"/>
</dbReference>
<keyword evidence="3 7" id="KW-0313">Glucose metabolism</keyword>
<dbReference type="InterPro" id="IPR019796">
    <property type="entry name" value="G6P_DH_AS"/>
</dbReference>
<evidence type="ECO:0000256" key="7">
    <source>
        <dbReference type="RuleBase" id="RU362120"/>
    </source>
</evidence>
<dbReference type="EMBL" id="KV918871">
    <property type="protein sequence ID" value="OSX76314.1"/>
    <property type="molecule type" value="Genomic_DNA"/>
</dbReference>
<dbReference type="GO" id="GO:0050661">
    <property type="term" value="F:NADP binding"/>
    <property type="evidence" value="ECO:0007669"/>
    <property type="project" value="InterPro"/>
</dbReference>
<dbReference type="InterPro" id="IPR022675">
    <property type="entry name" value="G6P_DH_C"/>
</dbReference>
<evidence type="ECO:0000259" key="8">
    <source>
        <dbReference type="Pfam" id="PF00479"/>
    </source>
</evidence>
<accession>A0A1X6P648</accession>
<proteinExistence type="inferred from homology"/>
<dbReference type="PANTHER" id="PTHR23429:SF0">
    <property type="entry name" value="GLUCOSE-6-PHOSPHATE 1-DEHYDROGENASE"/>
    <property type="match status" value="1"/>
</dbReference>
<comment type="function">
    <text evidence="7">Catalyzes the rate-limiting step of the oxidative pentose-phosphate pathway, which represents a route for the dissimilation of carbohydrates besides glycolysis.</text>
</comment>
<keyword evidence="6 7" id="KW-0119">Carbohydrate metabolism</keyword>
<dbReference type="GO" id="GO:0006006">
    <property type="term" value="P:glucose metabolic process"/>
    <property type="evidence" value="ECO:0007669"/>
    <property type="project" value="UniProtKB-KW"/>
</dbReference>
<dbReference type="EC" id="1.1.1.49" evidence="7"/>
<feature type="domain" description="Glucose-6-phosphate dehydrogenase C-terminal" evidence="9">
    <location>
        <begin position="227"/>
        <end position="519"/>
    </location>
</feature>
<dbReference type="PRINTS" id="PR00079">
    <property type="entry name" value="G6PDHDRGNASE"/>
</dbReference>
<organism evidence="10 11">
    <name type="scientific">Porphyra umbilicalis</name>
    <name type="common">Purple laver</name>
    <name type="synonym">Red alga</name>
    <dbReference type="NCBI Taxonomy" id="2786"/>
    <lineage>
        <taxon>Eukaryota</taxon>
        <taxon>Rhodophyta</taxon>
        <taxon>Bangiophyceae</taxon>
        <taxon>Bangiales</taxon>
        <taxon>Bangiaceae</taxon>
        <taxon>Porphyra</taxon>
    </lineage>
</organism>
<dbReference type="PROSITE" id="PS00069">
    <property type="entry name" value="G6P_DEHYDROGENASE"/>
    <property type="match status" value="1"/>
</dbReference>
<dbReference type="Gene3D" id="3.40.50.720">
    <property type="entry name" value="NAD(P)-binding Rossmann-like Domain"/>
    <property type="match status" value="1"/>
</dbReference>
<keyword evidence="4 7" id="KW-0521">NADP</keyword>
<sequence length="539" mass="60005">MAGGTAVLERPAKVAEGAPATKEEVVQAPAEAAPAAKYLAESLTILVIGASGDLAKKLTAPALYQLFTRDYLPKQMTIVGYARSEKSDEELRKAWRPVLLEAHEGEEETIDAFLSKVVYRRGQYDSAEDVAAVFKEQEENEQADGQQVANRLFYFAVPPSVFADIGAAIKEGALSQTGWNRLVVEKPFGKDTESFEELSKTINGLFTPEQTYFVDHYLGKEMNQNLLVLRFANSMFEPLWNRNYIDSVVITFKEDIGTEGRGGYFDSFGIVRDVMQNHLTQMLALIAMDAPVRASGENFGNYVRDEKVKVLHAIKPISIDDCVLGQYTAPDDGSMAGYTEDDTVPDDSVTPTYAALVMHVNNPRWAGVPFVMKAGKALDQKKVEVRIKFKTPVAAECMFPDVRVPTNELVLRVQPNEAVYMKTNVKMPGLAGVPVATELDLSYRTRFDDKMADSPSAYTRLILDCLRGKQASFVRDDELRAAWKIFTPLLHDIDAGKKQPTKYKAFSRGPAEGDEFVSQFYKRDPTYEWHPPAKGDAKM</sequence>
<dbReference type="Pfam" id="PF02781">
    <property type="entry name" value="G6PD_C"/>
    <property type="match status" value="1"/>
</dbReference>
<comment type="pathway">
    <text evidence="1 7">Carbohydrate degradation; pentose phosphate pathway; D-ribulose 5-phosphate from D-glucose 6-phosphate (oxidative stage): step 1/3.</text>
</comment>
<dbReference type="GO" id="GO:0004345">
    <property type="term" value="F:glucose-6-phosphate dehydrogenase activity"/>
    <property type="evidence" value="ECO:0007669"/>
    <property type="project" value="UniProtKB-EC"/>
</dbReference>
<name>A0A1X6P648_PORUM</name>
<dbReference type="NCBIfam" id="TIGR00871">
    <property type="entry name" value="zwf"/>
    <property type="match status" value="1"/>
</dbReference>
<dbReference type="Pfam" id="PF00479">
    <property type="entry name" value="G6PD_N"/>
    <property type="match status" value="1"/>
</dbReference>
<dbReference type="InterPro" id="IPR022674">
    <property type="entry name" value="G6P_DH_NAD-bd"/>
</dbReference>
<evidence type="ECO:0000313" key="10">
    <source>
        <dbReference type="EMBL" id="OSX76314.1"/>
    </source>
</evidence>
<dbReference type="SUPFAM" id="SSF51735">
    <property type="entry name" value="NAD(P)-binding Rossmann-fold domains"/>
    <property type="match status" value="1"/>
</dbReference>
<dbReference type="Proteomes" id="UP000218209">
    <property type="component" value="Unassembled WGS sequence"/>
</dbReference>
<evidence type="ECO:0000313" key="11">
    <source>
        <dbReference type="Proteomes" id="UP000218209"/>
    </source>
</evidence>
<keyword evidence="5 7" id="KW-0560">Oxidoreductase</keyword>
<comment type="similarity">
    <text evidence="2 7">Belongs to the glucose-6-phosphate dehydrogenase family.</text>
</comment>
<evidence type="ECO:0000256" key="1">
    <source>
        <dbReference type="ARBA" id="ARBA00004937"/>
    </source>
</evidence>
<evidence type="ECO:0000256" key="4">
    <source>
        <dbReference type="ARBA" id="ARBA00022857"/>
    </source>
</evidence>
<comment type="catalytic activity">
    <reaction evidence="7">
        <text>D-glucose 6-phosphate + NADP(+) = 6-phospho-D-glucono-1,5-lactone + NADPH + H(+)</text>
        <dbReference type="Rhea" id="RHEA:15841"/>
        <dbReference type="ChEBI" id="CHEBI:15378"/>
        <dbReference type="ChEBI" id="CHEBI:57783"/>
        <dbReference type="ChEBI" id="CHEBI:57955"/>
        <dbReference type="ChEBI" id="CHEBI:58349"/>
        <dbReference type="ChEBI" id="CHEBI:61548"/>
        <dbReference type="EC" id="1.1.1.49"/>
    </reaction>
</comment>
<dbReference type="PANTHER" id="PTHR23429">
    <property type="entry name" value="GLUCOSE-6-PHOSPHATE 1-DEHYDROGENASE G6PD"/>
    <property type="match status" value="1"/>
</dbReference>